<keyword evidence="6 8" id="KW-1133">Transmembrane helix</keyword>
<dbReference type="GO" id="GO:0005886">
    <property type="term" value="C:plasma membrane"/>
    <property type="evidence" value="ECO:0007669"/>
    <property type="project" value="UniProtKB-SubCell"/>
</dbReference>
<dbReference type="EnsemblPlants" id="MELO3C026176.2.1">
    <property type="protein sequence ID" value="MELO3C026176.2.1"/>
    <property type="gene ID" value="MELO3C026176.2"/>
</dbReference>
<dbReference type="InterPro" id="IPR006459">
    <property type="entry name" value="CASP/CASPL"/>
</dbReference>
<protein>
    <recommendedName>
        <fullName evidence="8">CASP-like protein</fullName>
    </recommendedName>
</protein>
<evidence type="ECO:0000256" key="6">
    <source>
        <dbReference type="ARBA" id="ARBA00022989"/>
    </source>
</evidence>
<evidence type="ECO:0000259" key="9">
    <source>
        <dbReference type="Pfam" id="PF04535"/>
    </source>
</evidence>
<dbReference type="PANTHER" id="PTHR36488">
    <property type="entry name" value="CASP-LIKE PROTEIN 1U1"/>
    <property type="match status" value="1"/>
</dbReference>
<dbReference type="PANTHER" id="PTHR36488:SF8">
    <property type="entry name" value="CASP-LIKE PROTEIN 1U1"/>
    <property type="match status" value="1"/>
</dbReference>
<feature type="transmembrane region" description="Helical" evidence="8">
    <location>
        <begin position="208"/>
        <end position="230"/>
    </location>
</feature>
<reference evidence="10" key="1">
    <citation type="submission" date="2023-03" db="UniProtKB">
        <authorList>
            <consortium name="EnsemblPlants"/>
        </authorList>
    </citation>
    <scope>IDENTIFICATION</scope>
</reference>
<evidence type="ECO:0000256" key="7">
    <source>
        <dbReference type="ARBA" id="ARBA00023136"/>
    </source>
</evidence>
<evidence type="ECO:0000256" key="8">
    <source>
        <dbReference type="RuleBase" id="RU361233"/>
    </source>
</evidence>
<organism evidence="10">
    <name type="scientific">Cucumis melo</name>
    <name type="common">Muskmelon</name>
    <dbReference type="NCBI Taxonomy" id="3656"/>
    <lineage>
        <taxon>Eukaryota</taxon>
        <taxon>Viridiplantae</taxon>
        <taxon>Streptophyta</taxon>
        <taxon>Embryophyta</taxon>
        <taxon>Tracheophyta</taxon>
        <taxon>Spermatophyta</taxon>
        <taxon>Magnoliopsida</taxon>
        <taxon>eudicotyledons</taxon>
        <taxon>Gunneridae</taxon>
        <taxon>Pentapetalae</taxon>
        <taxon>rosids</taxon>
        <taxon>fabids</taxon>
        <taxon>Cucurbitales</taxon>
        <taxon>Cucurbitaceae</taxon>
        <taxon>Benincaseae</taxon>
        <taxon>Cucumis</taxon>
    </lineage>
</organism>
<feature type="transmembrane region" description="Helical" evidence="8">
    <location>
        <begin position="160"/>
        <end position="182"/>
    </location>
</feature>
<proteinExistence type="inferred from homology"/>
<evidence type="ECO:0000313" key="10">
    <source>
        <dbReference type="EnsemblPlants" id="MELO3C026176.2.1"/>
    </source>
</evidence>
<dbReference type="Pfam" id="PF04535">
    <property type="entry name" value="CASP_dom"/>
    <property type="match status" value="1"/>
</dbReference>
<feature type="transmembrane region" description="Helical" evidence="8">
    <location>
        <begin position="75"/>
        <end position="95"/>
    </location>
</feature>
<dbReference type="InterPro" id="IPR044173">
    <property type="entry name" value="CASPL"/>
</dbReference>
<keyword evidence="7 8" id="KW-0472">Membrane</keyword>
<feature type="domain" description="Casparian strip membrane protein" evidence="9">
    <location>
        <begin position="73"/>
        <end position="219"/>
    </location>
</feature>
<evidence type="ECO:0000256" key="2">
    <source>
        <dbReference type="ARBA" id="ARBA00007651"/>
    </source>
</evidence>
<name>A0A9I9DZ32_CUCME</name>
<keyword evidence="4 8" id="KW-1003">Cell membrane</keyword>
<evidence type="ECO:0000256" key="5">
    <source>
        <dbReference type="ARBA" id="ARBA00022692"/>
    </source>
</evidence>
<evidence type="ECO:0000256" key="1">
    <source>
        <dbReference type="ARBA" id="ARBA00004651"/>
    </source>
</evidence>
<keyword evidence="5 8" id="KW-0812">Transmembrane</keyword>
<evidence type="ECO:0000256" key="4">
    <source>
        <dbReference type="ARBA" id="ARBA00022475"/>
    </source>
</evidence>
<accession>A0A9I9DZ32</accession>
<sequence>FLACTINTPPSHHPLFIPKYLYSLLHLHLIINNSISNSSHHMANANGNDMELESKSCSHRHDQPTITNLHLCSQIILRVLVISSTLAATWIILTAKQSVLVFGIPFDARYNYSSAFEFFAFANAIASAFCFLSLCFLIFSSTRPSSSTPPNFYILFFFRLHDLLMMGLVLSGCSAATAIGYVGKYGNTHAGWSPICNHFPSFCNRVTASIAISYLSVICLLILTILSLHIHH</sequence>
<feature type="transmembrane region" description="Helical" evidence="8">
    <location>
        <begin position="115"/>
        <end position="139"/>
    </location>
</feature>
<dbReference type="Gramene" id="MELO3C026176.2.1">
    <property type="protein sequence ID" value="MELO3C026176.2.1"/>
    <property type="gene ID" value="MELO3C026176.2"/>
</dbReference>
<dbReference type="InterPro" id="IPR006702">
    <property type="entry name" value="CASP_dom"/>
</dbReference>
<dbReference type="AlphaFoldDB" id="A0A9I9DZ32"/>
<comment type="similarity">
    <text evidence="2 8">Belongs to the Casparian strip membrane proteins (CASP) family.</text>
</comment>
<comment type="subcellular location">
    <subcellularLocation>
        <location evidence="1 8">Cell membrane</location>
        <topology evidence="1 8">Multi-pass membrane protein</topology>
    </subcellularLocation>
</comment>
<dbReference type="NCBIfam" id="TIGR01569">
    <property type="entry name" value="A_tha_TIGR01569"/>
    <property type="match status" value="1"/>
</dbReference>
<comment type="subunit">
    <text evidence="3 8">Homodimer and heterodimers.</text>
</comment>
<evidence type="ECO:0000256" key="3">
    <source>
        <dbReference type="ARBA" id="ARBA00011489"/>
    </source>
</evidence>